<gene>
    <name evidence="1" type="ORF">GT348_00205</name>
</gene>
<evidence type="ECO:0000313" key="2">
    <source>
        <dbReference type="Proteomes" id="UP000463975"/>
    </source>
</evidence>
<accession>A0A6P1N968</accession>
<organism evidence="1 2">
    <name type="scientific">Aristophania vespae</name>
    <dbReference type="NCBI Taxonomy" id="2697033"/>
    <lineage>
        <taxon>Bacteria</taxon>
        <taxon>Pseudomonadati</taxon>
        <taxon>Pseudomonadota</taxon>
        <taxon>Alphaproteobacteria</taxon>
        <taxon>Acetobacterales</taxon>
        <taxon>Acetobacteraceae</taxon>
        <taxon>Aristophania</taxon>
    </lineage>
</organism>
<dbReference type="AlphaFoldDB" id="A0A6P1N968"/>
<sequence>MVVMTGAERLVRATSWVEVENGHITVRLKKGDQFRDYGERMTCPIGGY</sequence>
<protein>
    <submittedName>
        <fullName evidence="1">Uncharacterized protein</fullName>
    </submittedName>
</protein>
<name>A0A6P1N968_9PROT</name>
<keyword evidence="2" id="KW-1185">Reference proteome</keyword>
<dbReference type="KEGG" id="bomb:GT348_00205"/>
<dbReference type="EMBL" id="CP047652">
    <property type="protein sequence ID" value="QHI94956.1"/>
    <property type="molecule type" value="Genomic_DNA"/>
</dbReference>
<dbReference type="Proteomes" id="UP000463975">
    <property type="component" value="Chromosome"/>
</dbReference>
<evidence type="ECO:0000313" key="1">
    <source>
        <dbReference type="EMBL" id="QHI94956.1"/>
    </source>
</evidence>
<reference evidence="1 2" key="1">
    <citation type="submission" date="2020-01" db="EMBL/GenBank/DDBJ databases">
        <title>Genome sequencing of strain KACC 21507.</title>
        <authorList>
            <person name="Heo J."/>
            <person name="Kim S.-J."/>
            <person name="Kim J.-S."/>
            <person name="Hong S.-B."/>
            <person name="Kwon S.-W."/>
        </authorList>
    </citation>
    <scope>NUCLEOTIDE SEQUENCE [LARGE SCALE GENOMIC DNA]</scope>
    <source>
        <strain evidence="1 2">KACC 21507</strain>
    </source>
</reference>
<dbReference type="RefSeq" id="WP_160618034.1">
    <property type="nucleotide sequence ID" value="NZ_CP047652.1"/>
</dbReference>
<proteinExistence type="predicted"/>